<feature type="binding site" evidence="7">
    <location>
        <position position="52"/>
    </location>
    <ligand>
        <name>S-adenosyl-L-methionine</name>
        <dbReference type="ChEBI" id="CHEBI:59789"/>
    </ligand>
</feature>
<dbReference type="FunFam" id="1.10.150.170:FF:000001">
    <property type="entry name" value="Ribosomal RNA small subunit methyltransferase H"/>
    <property type="match status" value="1"/>
</dbReference>
<dbReference type="PANTHER" id="PTHR11265">
    <property type="entry name" value="S-ADENOSYL-METHYLTRANSFERASE MRAW"/>
    <property type="match status" value="1"/>
</dbReference>
<evidence type="ECO:0000313" key="8">
    <source>
        <dbReference type="EMBL" id="HIS77333.1"/>
    </source>
</evidence>
<evidence type="ECO:0000313" key="9">
    <source>
        <dbReference type="Proteomes" id="UP000824002"/>
    </source>
</evidence>
<evidence type="ECO:0000256" key="2">
    <source>
        <dbReference type="ARBA" id="ARBA00022490"/>
    </source>
</evidence>
<evidence type="ECO:0000256" key="7">
    <source>
        <dbReference type="HAMAP-Rule" id="MF_01007"/>
    </source>
</evidence>
<evidence type="ECO:0000256" key="5">
    <source>
        <dbReference type="ARBA" id="ARBA00022679"/>
    </source>
</evidence>
<dbReference type="NCBIfam" id="TIGR00006">
    <property type="entry name" value="16S rRNA (cytosine(1402)-N(4))-methyltransferase RsmH"/>
    <property type="match status" value="1"/>
</dbReference>
<keyword evidence="6 7" id="KW-0949">S-adenosyl-L-methionine</keyword>
<organism evidence="8 9">
    <name type="scientific">Candidatus Merdivicinus excrementipullorum</name>
    <dbReference type="NCBI Taxonomy" id="2840867"/>
    <lineage>
        <taxon>Bacteria</taxon>
        <taxon>Bacillati</taxon>
        <taxon>Bacillota</taxon>
        <taxon>Clostridia</taxon>
        <taxon>Eubacteriales</taxon>
        <taxon>Oscillospiraceae</taxon>
        <taxon>Oscillospiraceae incertae sedis</taxon>
        <taxon>Candidatus Merdivicinus</taxon>
    </lineage>
</organism>
<comment type="function">
    <text evidence="7">Specifically methylates the N4 position of cytidine in position 1402 (C1402) of 16S rRNA.</text>
</comment>
<keyword evidence="5 7" id="KW-0808">Transferase</keyword>
<keyword evidence="4 7" id="KW-0489">Methyltransferase</keyword>
<comment type="catalytic activity">
    <reaction evidence="7">
        <text>cytidine(1402) in 16S rRNA + S-adenosyl-L-methionine = N(4)-methylcytidine(1402) in 16S rRNA + S-adenosyl-L-homocysteine + H(+)</text>
        <dbReference type="Rhea" id="RHEA:42928"/>
        <dbReference type="Rhea" id="RHEA-COMP:10286"/>
        <dbReference type="Rhea" id="RHEA-COMP:10287"/>
        <dbReference type="ChEBI" id="CHEBI:15378"/>
        <dbReference type="ChEBI" id="CHEBI:57856"/>
        <dbReference type="ChEBI" id="CHEBI:59789"/>
        <dbReference type="ChEBI" id="CHEBI:74506"/>
        <dbReference type="ChEBI" id="CHEBI:82748"/>
        <dbReference type="EC" id="2.1.1.199"/>
    </reaction>
</comment>
<dbReference type="Proteomes" id="UP000824002">
    <property type="component" value="Unassembled WGS sequence"/>
</dbReference>
<protein>
    <recommendedName>
        <fullName evidence="7">Ribosomal RNA small subunit methyltransferase H</fullName>
        <ecNumber evidence="7">2.1.1.199</ecNumber>
    </recommendedName>
    <alternativeName>
        <fullName evidence="7">16S rRNA m(4)C1402 methyltransferase</fullName>
    </alternativeName>
    <alternativeName>
        <fullName evidence="7">rRNA (cytosine-N(4)-)-methyltransferase RsmH</fullName>
    </alternativeName>
</protein>
<accession>A0A9D1K1P9</accession>
<evidence type="ECO:0000256" key="4">
    <source>
        <dbReference type="ARBA" id="ARBA00022603"/>
    </source>
</evidence>
<dbReference type="GO" id="GO:0071424">
    <property type="term" value="F:rRNA (cytosine-N4-)-methyltransferase activity"/>
    <property type="evidence" value="ECO:0007669"/>
    <property type="project" value="UniProtKB-UniRule"/>
</dbReference>
<dbReference type="EC" id="2.1.1.199" evidence="7"/>
<feature type="binding site" evidence="7">
    <location>
        <position position="106"/>
    </location>
    <ligand>
        <name>S-adenosyl-L-methionine</name>
        <dbReference type="ChEBI" id="CHEBI:59789"/>
    </ligand>
</feature>
<dbReference type="InterPro" id="IPR029063">
    <property type="entry name" value="SAM-dependent_MTases_sf"/>
</dbReference>
<dbReference type="SUPFAM" id="SSF81799">
    <property type="entry name" value="Putative methyltransferase TM0872, insert domain"/>
    <property type="match status" value="1"/>
</dbReference>
<dbReference type="GO" id="GO:0005737">
    <property type="term" value="C:cytoplasm"/>
    <property type="evidence" value="ECO:0007669"/>
    <property type="project" value="UniProtKB-SubCell"/>
</dbReference>
<feature type="binding site" evidence="7">
    <location>
        <position position="78"/>
    </location>
    <ligand>
        <name>S-adenosyl-L-methionine</name>
        <dbReference type="ChEBI" id="CHEBI:59789"/>
    </ligand>
</feature>
<reference evidence="8" key="2">
    <citation type="journal article" date="2021" name="PeerJ">
        <title>Extensive microbial diversity within the chicken gut microbiome revealed by metagenomics and culture.</title>
        <authorList>
            <person name="Gilroy R."/>
            <person name="Ravi A."/>
            <person name="Getino M."/>
            <person name="Pursley I."/>
            <person name="Horton D.L."/>
            <person name="Alikhan N.F."/>
            <person name="Baker D."/>
            <person name="Gharbi K."/>
            <person name="Hall N."/>
            <person name="Watson M."/>
            <person name="Adriaenssens E.M."/>
            <person name="Foster-Nyarko E."/>
            <person name="Jarju S."/>
            <person name="Secka A."/>
            <person name="Antonio M."/>
            <person name="Oren A."/>
            <person name="Chaudhuri R.R."/>
            <person name="La Ragione R."/>
            <person name="Hildebrand F."/>
            <person name="Pallen M.J."/>
        </authorList>
    </citation>
    <scope>NUCLEOTIDE SEQUENCE</scope>
    <source>
        <strain evidence="8">CHK199-13235</strain>
    </source>
</reference>
<dbReference type="PANTHER" id="PTHR11265:SF0">
    <property type="entry name" value="12S RRNA N4-METHYLCYTIDINE METHYLTRANSFERASE"/>
    <property type="match status" value="1"/>
</dbReference>
<dbReference type="SUPFAM" id="SSF53335">
    <property type="entry name" value="S-adenosyl-L-methionine-dependent methyltransferases"/>
    <property type="match status" value="1"/>
</dbReference>
<reference evidence="8" key="1">
    <citation type="submission" date="2020-10" db="EMBL/GenBank/DDBJ databases">
        <authorList>
            <person name="Gilroy R."/>
        </authorList>
    </citation>
    <scope>NUCLEOTIDE SEQUENCE</scope>
    <source>
        <strain evidence="8">CHK199-13235</strain>
    </source>
</reference>
<dbReference type="PIRSF" id="PIRSF004486">
    <property type="entry name" value="MraW"/>
    <property type="match status" value="1"/>
</dbReference>
<gene>
    <name evidence="7 8" type="primary">rsmH</name>
    <name evidence="8" type="ORF">IAB51_11105</name>
</gene>
<dbReference type="Gene3D" id="3.40.50.150">
    <property type="entry name" value="Vaccinia Virus protein VP39"/>
    <property type="match status" value="1"/>
</dbReference>
<dbReference type="Pfam" id="PF01795">
    <property type="entry name" value="Methyltransf_5"/>
    <property type="match status" value="1"/>
</dbReference>
<sequence length="313" mass="34828">MEFQHIPVMLEPCMEGLNIRPDGIYVDGTAGGAGHSSEIARRLTTGRLISLDQDPDAVETASQRLSQFPCAQVVRANFRDMRQVLDTLGIDRVDGVLLDLGVSSHQLDTAERGFSYQKDAPLDMRMSQEGVSARDLVNEAPAAELARIFREYGEEKFAWQIARNIVRRREQAPIERTMELAEIIKSSMPAAARREKNPCKRSFQALRIAVNSELDALSQGIDAAFDSLSPGGRLCVITFHSLEDRMVKQKFADLCRGCICPPDFPVCVCGHTPAGKLPSRKPILPDEEELAANRRSQSAKLRVIEKIKDRQPE</sequence>
<keyword evidence="2 7" id="KW-0963">Cytoplasm</keyword>
<dbReference type="Gene3D" id="1.10.150.170">
    <property type="entry name" value="Putative methyltransferase TM0872, insert domain"/>
    <property type="match status" value="1"/>
</dbReference>
<evidence type="ECO:0000256" key="1">
    <source>
        <dbReference type="ARBA" id="ARBA00010396"/>
    </source>
</evidence>
<evidence type="ECO:0000256" key="6">
    <source>
        <dbReference type="ARBA" id="ARBA00022691"/>
    </source>
</evidence>
<dbReference type="InterPro" id="IPR023397">
    <property type="entry name" value="SAM-dep_MeTrfase_MraW_recog"/>
</dbReference>
<dbReference type="GO" id="GO:0070475">
    <property type="term" value="P:rRNA base methylation"/>
    <property type="evidence" value="ECO:0007669"/>
    <property type="project" value="UniProtKB-UniRule"/>
</dbReference>
<name>A0A9D1K1P9_9FIRM</name>
<comment type="caution">
    <text evidence="8">The sequence shown here is derived from an EMBL/GenBank/DDBJ whole genome shotgun (WGS) entry which is preliminary data.</text>
</comment>
<comment type="similarity">
    <text evidence="1 7">Belongs to the methyltransferase superfamily. RsmH family.</text>
</comment>
<dbReference type="AlphaFoldDB" id="A0A9D1K1P9"/>
<dbReference type="HAMAP" id="MF_01007">
    <property type="entry name" value="16SrRNA_methyltr_H"/>
    <property type="match status" value="1"/>
</dbReference>
<comment type="subcellular location">
    <subcellularLocation>
        <location evidence="7">Cytoplasm</location>
    </subcellularLocation>
</comment>
<feature type="binding site" evidence="7">
    <location>
        <position position="99"/>
    </location>
    <ligand>
        <name>S-adenosyl-L-methionine</name>
        <dbReference type="ChEBI" id="CHEBI:59789"/>
    </ligand>
</feature>
<feature type="binding site" evidence="7">
    <location>
        <begin position="33"/>
        <end position="35"/>
    </location>
    <ligand>
        <name>S-adenosyl-L-methionine</name>
        <dbReference type="ChEBI" id="CHEBI:59789"/>
    </ligand>
</feature>
<keyword evidence="3 7" id="KW-0698">rRNA processing</keyword>
<dbReference type="InterPro" id="IPR002903">
    <property type="entry name" value="RsmH"/>
</dbReference>
<dbReference type="EMBL" id="DVJP01000073">
    <property type="protein sequence ID" value="HIS77333.1"/>
    <property type="molecule type" value="Genomic_DNA"/>
</dbReference>
<proteinExistence type="inferred from homology"/>
<evidence type="ECO:0000256" key="3">
    <source>
        <dbReference type="ARBA" id="ARBA00022552"/>
    </source>
</evidence>